<evidence type="ECO:0000313" key="12">
    <source>
        <dbReference type="Proteomes" id="UP000680714"/>
    </source>
</evidence>
<keyword evidence="12" id="KW-1185">Reference proteome</keyword>
<dbReference type="CDD" id="cd00165">
    <property type="entry name" value="S4"/>
    <property type="match status" value="1"/>
</dbReference>
<comment type="catalytic activity">
    <reaction evidence="3">
        <text>uridine(1911/1915/1917) in 23S rRNA = pseudouridine(1911/1915/1917) in 23S rRNA</text>
        <dbReference type="Rhea" id="RHEA:42524"/>
        <dbReference type="Rhea" id="RHEA-COMP:10097"/>
        <dbReference type="Rhea" id="RHEA-COMP:10098"/>
        <dbReference type="ChEBI" id="CHEBI:65314"/>
        <dbReference type="ChEBI" id="CHEBI:65315"/>
        <dbReference type="EC" id="5.4.99.23"/>
    </reaction>
</comment>
<dbReference type="PROSITE" id="PS01129">
    <property type="entry name" value="PSI_RLU"/>
    <property type="match status" value="1"/>
</dbReference>
<dbReference type="Gene3D" id="3.30.2350.10">
    <property type="entry name" value="Pseudouridine synthase"/>
    <property type="match status" value="1"/>
</dbReference>
<keyword evidence="9" id="KW-0694">RNA-binding</keyword>
<evidence type="ECO:0000256" key="9">
    <source>
        <dbReference type="PROSITE-ProRule" id="PRU00182"/>
    </source>
</evidence>
<dbReference type="SUPFAM" id="SSF55174">
    <property type="entry name" value="Alpha-L RNA-binding motif"/>
    <property type="match status" value="1"/>
</dbReference>
<proteinExistence type="inferred from homology"/>
<dbReference type="SMART" id="SM00363">
    <property type="entry name" value="S4"/>
    <property type="match status" value="1"/>
</dbReference>
<dbReference type="InterPro" id="IPR050188">
    <property type="entry name" value="RluA_PseudoU_synthase"/>
</dbReference>
<dbReference type="PROSITE" id="PS50889">
    <property type="entry name" value="S4"/>
    <property type="match status" value="1"/>
</dbReference>
<evidence type="ECO:0000256" key="2">
    <source>
        <dbReference type="ARBA" id="ARBA00023235"/>
    </source>
</evidence>
<dbReference type="EC" id="5.4.99.23" evidence="4"/>
<dbReference type="CDD" id="cd02869">
    <property type="entry name" value="PseudoU_synth_RluA_like"/>
    <property type="match status" value="1"/>
</dbReference>
<evidence type="ECO:0000256" key="7">
    <source>
        <dbReference type="ARBA" id="ARBA00042840"/>
    </source>
</evidence>
<dbReference type="InterPro" id="IPR006224">
    <property type="entry name" value="PsdUridine_synth_RluA-like_CS"/>
</dbReference>
<dbReference type="Pfam" id="PF00849">
    <property type="entry name" value="PseudoU_synth_2"/>
    <property type="match status" value="1"/>
</dbReference>
<comment type="caution">
    <text evidence="11">The sequence shown here is derived from an EMBL/GenBank/DDBJ whole genome shotgun (WGS) entry which is preliminary data.</text>
</comment>
<reference evidence="11 12" key="1">
    <citation type="submission" date="2021-04" db="EMBL/GenBank/DDBJ databases">
        <title>Magnetospirillum sulfuroxidans sp. nov., a facultative chemolithoautotrophic sulfur-oxidizing alphaproteobacterium isolated from freshwater sediment and proposals for Paramagetospirillum gen. nov., and Magnetospirillaceae fam. nov.</title>
        <authorList>
            <person name="Koziaeva V."/>
            <person name="Geelhoed J.S."/>
            <person name="Sorokin D.Y."/>
            <person name="Grouzdev D.S."/>
        </authorList>
    </citation>
    <scope>NUCLEOTIDE SEQUENCE [LARGE SCALE GENOMIC DNA]</scope>
    <source>
        <strain evidence="11 12">J10</strain>
    </source>
</reference>
<dbReference type="InterPro" id="IPR036986">
    <property type="entry name" value="S4_RNA-bd_sf"/>
</dbReference>
<evidence type="ECO:0000259" key="10">
    <source>
        <dbReference type="SMART" id="SM00363"/>
    </source>
</evidence>
<dbReference type="Pfam" id="PF01479">
    <property type="entry name" value="S4"/>
    <property type="match status" value="1"/>
</dbReference>
<dbReference type="PANTHER" id="PTHR21600:SF44">
    <property type="entry name" value="RIBOSOMAL LARGE SUBUNIT PSEUDOURIDINE SYNTHASE D"/>
    <property type="match status" value="1"/>
</dbReference>
<evidence type="ECO:0000256" key="8">
    <source>
        <dbReference type="ARBA" id="ARBA00043148"/>
    </source>
</evidence>
<dbReference type="Proteomes" id="UP000680714">
    <property type="component" value="Unassembled WGS sequence"/>
</dbReference>
<evidence type="ECO:0000256" key="6">
    <source>
        <dbReference type="ARBA" id="ARBA00042264"/>
    </source>
</evidence>
<dbReference type="NCBIfam" id="TIGR00005">
    <property type="entry name" value="rluA_subfam"/>
    <property type="match status" value="1"/>
</dbReference>
<protein>
    <recommendedName>
        <fullName evidence="5">Ribosomal large subunit pseudouridine synthase D</fullName>
        <ecNumber evidence="4">5.4.99.23</ecNumber>
    </recommendedName>
    <alternativeName>
        <fullName evidence="6">23S rRNA pseudouridine(1911/1915/1917) synthase</fullName>
    </alternativeName>
    <alternativeName>
        <fullName evidence="7">rRNA pseudouridylate synthase D</fullName>
    </alternativeName>
    <alternativeName>
        <fullName evidence="8">rRNA-uridine isomerase D</fullName>
    </alternativeName>
</protein>
<comment type="similarity">
    <text evidence="1">Belongs to the pseudouridine synthase RluA family.</text>
</comment>
<dbReference type="PANTHER" id="PTHR21600">
    <property type="entry name" value="MITOCHONDRIAL RNA PSEUDOURIDINE SYNTHASE"/>
    <property type="match status" value="1"/>
</dbReference>
<name>A0ABS5ICM4_9PROT</name>
<dbReference type="InterPro" id="IPR020103">
    <property type="entry name" value="PsdUridine_synth_cat_dom_sf"/>
</dbReference>
<evidence type="ECO:0000313" key="11">
    <source>
        <dbReference type="EMBL" id="MBR9972175.1"/>
    </source>
</evidence>
<accession>A0ABS5ICM4</accession>
<dbReference type="InterPro" id="IPR006225">
    <property type="entry name" value="PsdUridine_synth_RluC/D"/>
</dbReference>
<evidence type="ECO:0000256" key="4">
    <source>
        <dbReference type="ARBA" id="ARBA00038942"/>
    </source>
</evidence>
<evidence type="ECO:0000256" key="5">
    <source>
        <dbReference type="ARBA" id="ARBA00040039"/>
    </source>
</evidence>
<evidence type="ECO:0000256" key="1">
    <source>
        <dbReference type="ARBA" id="ARBA00010876"/>
    </source>
</evidence>
<keyword evidence="2" id="KW-0413">Isomerase</keyword>
<feature type="domain" description="RNA-binding S4" evidence="10">
    <location>
        <begin position="163"/>
        <end position="224"/>
    </location>
</feature>
<dbReference type="InterPro" id="IPR002942">
    <property type="entry name" value="S4_RNA-bd"/>
</dbReference>
<dbReference type="SUPFAM" id="SSF55120">
    <property type="entry name" value="Pseudouridine synthase"/>
    <property type="match status" value="1"/>
</dbReference>
<organism evidence="11 12">
    <name type="scientific">Magnetospirillum sulfuroxidans</name>
    <dbReference type="NCBI Taxonomy" id="611300"/>
    <lineage>
        <taxon>Bacteria</taxon>
        <taxon>Pseudomonadati</taxon>
        <taxon>Pseudomonadota</taxon>
        <taxon>Alphaproteobacteria</taxon>
        <taxon>Rhodospirillales</taxon>
        <taxon>Rhodospirillaceae</taxon>
        <taxon>Magnetospirillum</taxon>
    </lineage>
</organism>
<dbReference type="Gene3D" id="3.10.290.10">
    <property type="entry name" value="RNA-binding S4 domain"/>
    <property type="match status" value="1"/>
</dbReference>
<sequence length="469" mass="51243">MRLRPHPPSVWSIGRRFVKSSRHRRFWGGDEAAGDRTRGGIKHHQPFRPTANHPQDQAVTDHQNLINARTSRQRHGNRAKIVGSDAGSRGLCGDFAGLGVQTPPKQSQSANQQDTHKCHQGLDRFHRFRFNPKQTNDEKTAALTNDADTILRPEAVGAEEAGTRLDKWLSARLPDLSRTRIKGLIDDGRVSAAEVTITDASARVKPGQNFVIAIPPDRPADPLPQAMDLTVVYEDDDLIVIDKPAGLVVHPAPGSPDHTLVNALLAHCGDSLSGIGGVKRPGIVHRIDKDTSGLLVVAKNDRAHHGLAEQFASHSLERLYRALVWGVPTPPQGTIEGNIGRSPQDRKKMAIVSHGGKPALTRYRLLRPLAGGTVSLVECRLATGRTHQIRVHMTSIGHPLVGDQTYGRSRSAKLRHLSDSARHALSSFPRQALHAATLGFNHPVSGAILRFESNLPNDFNWLISILEAV</sequence>
<gene>
    <name evidence="11" type="ORF">KEC16_10675</name>
</gene>
<dbReference type="InterPro" id="IPR006145">
    <property type="entry name" value="PsdUridine_synth_RsuA/RluA"/>
</dbReference>
<evidence type="ECO:0000256" key="3">
    <source>
        <dbReference type="ARBA" id="ARBA00036882"/>
    </source>
</evidence>
<dbReference type="EMBL" id="JAGTUF010000008">
    <property type="protein sequence ID" value="MBR9972175.1"/>
    <property type="molecule type" value="Genomic_DNA"/>
</dbReference>